<name>G5AF52_PHYSP</name>
<keyword evidence="1" id="KW-1133">Transmembrane helix</keyword>
<dbReference type="AlphaFoldDB" id="G5AF52"/>
<dbReference type="GeneID" id="20661830"/>
<evidence type="ECO:0000313" key="3">
    <source>
        <dbReference type="Proteomes" id="UP000002640"/>
    </source>
</evidence>
<feature type="non-terminal residue" evidence="2">
    <location>
        <position position="175"/>
    </location>
</feature>
<evidence type="ECO:0000256" key="1">
    <source>
        <dbReference type="SAM" id="Phobius"/>
    </source>
</evidence>
<proteinExistence type="predicted"/>
<dbReference type="EMBL" id="JH159165">
    <property type="protein sequence ID" value="EGZ05842.1"/>
    <property type="molecule type" value="Genomic_DNA"/>
</dbReference>
<dbReference type="Proteomes" id="UP000002640">
    <property type="component" value="Unassembled WGS sequence"/>
</dbReference>
<dbReference type="InParanoid" id="G5AF52"/>
<feature type="transmembrane region" description="Helical" evidence="1">
    <location>
        <begin position="58"/>
        <end position="80"/>
    </location>
</feature>
<dbReference type="RefSeq" id="XP_009538703.1">
    <property type="nucleotide sequence ID" value="XM_009540408.1"/>
</dbReference>
<organism evidence="2 3">
    <name type="scientific">Phytophthora sojae (strain P6497)</name>
    <name type="common">Soybean stem and root rot agent</name>
    <name type="synonym">Phytophthora megasperma f. sp. glycines</name>
    <dbReference type="NCBI Taxonomy" id="1094619"/>
    <lineage>
        <taxon>Eukaryota</taxon>
        <taxon>Sar</taxon>
        <taxon>Stramenopiles</taxon>
        <taxon>Oomycota</taxon>
        <taxon>Peronosporomycetes</taxon>
        <taxon>Peronosporales</taxon>
        <taxon>Peronosporaceae</taxon>
        <taxon>Phytophthora</taxon>
    </lineage>
</organism>
<dbReference type="KEGG" id="psoj:PHYSODRAFT_533153"/>
<keyword evidence="1" id="KW-0472">Membrane</keyword>
<sequence>MNTIASYFDLDSWQVNGGLALSINRVEPDFPKWFYVRKETQDLVKVFNENVRLKLNTVFVRTSGVGKSTLVVVLAFYMALHLQKRIVLYRKLKGGGYTMLYLDPEHEQYWRKSTKVDIADLDLVVNSDFELCLDGFLQREIDNDLSNFGRLTKFRMLATSVQYDMKNDETEVRRR</sequence>
<gene>
    <name evidence="2" type="ORF">PHYSODRAFT_533153</name>
</gene>
<reference evidence="2 3" key="1">
    <citation type="journal article" date="2006" name="Science">
        <title>Phytophthora genome sequences uncover evolutionary origins and mechanisms of pathogenesis.</title>
        <authorList>
            <person name="Tyler B.M."/>
            <person name="Tripathy S."/>
            <person name="Zhang X."/>
            <person name="Dehal P."/>
            <person name="Jiang R.H."/>
            <person name="Aerts A."/>
            <person name="Arredondo F.D."/>
            <person name="Baxter L."/>
            <person name="Bensasson D."/>
            <person name="Beynon J.L."/>
            <person name="Chapman J."/>
            <person name="Damasceno C.M."/>
            <person name="Dorrance A.E."/>
            <person name="Dou D."/>
            <person name="Dickerman A.W."/>
            <person name="Dubchak I.L."/>
            <person name="Garbelotto M."/>
            <person name="Gijzen M."/>
            <person name="Gordon S.G."/>
            <person name="Govers F."/>
            <person name="Grunwald N.J."/>
            <person name="Huang W."/>
            <person name="Ivors K.L."/>
            <person name="Jones R.W."/>
            <person name="Kamoun S."/>
            <person name="Krampis K."/>
            <person name="Lamour K.H."/>
            <person name="Lee M.K."/>
            <person name="McDonald W.H."/>
            <person name="Medina M."/>
            <person name="Meijer H.J."/>
            <person name="Nordberg E.K."/>
            <person name="Maclean D.J."/>
            <person name="Ospina-Giraldo M.D."/>
            <person name="Morris P.F."/>
            <person name="Phuntumart V."/>
            <person name="Putnam N.H."/>
            <person name="Rash S."/>
            <person name="Rose J.K."/>
            <person name="Sakihama Y."/>
            <person name="Salamov A.A."/>
            <person name="Savidor A."/>
            <person name="Scheuring C.F."/>
            <person name="Smith B.M."/>
            <person name="Sobral B.W."/>
            <person name="Terry A."/>
            <person name="Torto-Alalibo T.A."/>
            <person name="Win J."/>
            <person name="Xu Z."/>
            <person name="Zhang H."/>
            <person name="Grigoriev I.V."/>
            <person name="Rokhsar D.S."/>
            <person name="Boore J.L."/>
        </authorList>
    </citation>
    <scope>NUCLEOTIDE SEQUENCE [LARGE SCALE GENOMIC DNA]</scope>
    <source>
        <strain evidence="2 3">P6497</strain>
    </source>
</reference>
<keyword evidence="3" id="KW-1185">Reference proteome</keyword>
<accession>G5AF52</accession>
<evidence type="ECO:0000313" key="2">
    <source>
        <dbReference type="EMBL" id="EGZ05842.1"/>
    </source>
</evidence>
<keyword evidence="1" id="KW-0812">Transmembrane</keyword>
<protein>
    <submittedName>
        <fullName evidence="2">Uncharacterized protein</fullName>
    </submittedName>
</protein>